<dbReference type="Proteomes" id="UP000430634">
    <property type="component" value="Unassembled WGS sequence"/>
</dbReference>
<sequence length="239" mass="25278">MKNLMTAVAFGAALWVAAATVHAAPVALDLEASASATMLGNNAGVLDQTLFRLNYLPVANTDDWGGGADFPDWQNVVRFDTSALAALAGAGRTVAINSARLQLDYLGQGGTPTDTILRVGLGEIDDWDLLSTSSNLWGQYSRELGSRWFSPDMPAGLVEIDLWGLSVQEIGDDGLLSLLLHADENANTLVNQLQFGAGPLGLAPRLLLDVTVSPVPEPGTPAMAGLGLATLLLWRRRRS</sequence>
<evidence type="ECO:0000256" key="1">
    <source>
        <dbReference type="SAM" id="SignalP"/>
    </source>
</evidence>
<feature type="chain" id="PRO_5026334947" evidence="1">
    <location>
        <begin position="24"/>
        <end position="239"/>
    </location>
</feature>
<proteinExistence type="predicted"/>
<evidence type="ECO:0000313" key="3">
    <source>
        <dbReference type="EMBL" id="GGB87396.1"/>
    </source>
</evidence>
<keyword evidence="6" id="KW-1185">Reference proteome</keyword>
<dbReference type="EMBL" id="WNKZ01000014">
    <property type="protein sequence ID" value="MTV52585.1"/>
    <property type="molecule type" value="Genomic_DNA"/>
</dbReference>
<evidence type="ECO:0000313" key="4">
    <source>
        <dbReference type="EMBL" id="MTV52585.1"/>
    </source>
</evidence>
<name>A0A6I3SV75_9BURK</name>
<dbReference type="RefSeq" id="WP_155469911.1">
    <property type="nucleotide sequence ID" value="NZ_BMKG01000002.1"/>
</dbReference>
<dbReference type="OrthoDB" id="9821857at2"/>
<comment type="caution">
    <text evidence="4">The sequence shown here is derived from an EMBL/GenBank/DDBJ whole genome shotgun (WGS) entry which is preliminary data.</text>
</comment>
<dbReference type="NCBIfam" id="TIGR02595">
    <property type="entry name" value="PEP_CTERM"/>
    <property type="match status" value="1"/>
</dbReference>
<reference evidence="6" key="2">
    <citation type="journal article" date="2019" name="Int. J. Syst. Evol. Microbiol.">
        <title>The Global Catalogue of Microorganisms (GCM) 10K type strain sequencing project: providing services to taxonomists for standard genome sequencing and annotation.</title>
        <authorList>
            <consortium name="The Broad Institute Genomics Platform"/>
            <consortium name="The Broad Institute Genome Sequencing Center for Infectious Disease"/>
            <person name="Wu L."/>
            <person name="Ma J."/>
        </authorList>
    </citation>
    <scope>NUCLEOTIDE SEQUENCE [LARGE SCALE GENOMIC DNA]</scope>
    <source>
        <strain evidence="6">CGMCC 1.15931</strain>
    </source>
</reference>
<dbReference type="Pfam" id="PF07589">
    <property type="entry name" value="PEP-CTERM"/>
    <property type="match status" value="1"/>
</dbReference>
<accession>A0A6I3SV75</accession>
<evidence type="ECO:0000313" key="5">
    <source>
        <dbReference type="Proteomes" id="UP000430634"/>
    </source>
</evidence>
<dbReference type="InterPro" id="IPR013424">
    <property type="entry name" value="Ice-binding_C"/>
</dbReference>
<protein>
    <submittedName>
        <fullName evidence="4">PEP-CTERM sorting domain-containing protein</fullName>
    </submittedName>
</protein>
<feature type="domain" description="Ice-binding protein C-terminal" evidence="2">
    <location>
        <begin position="214"/>
        <end position="237"/>
    </location>
</feature>
<keyword evidence="1" id="KW-0732">Signal</keyword>
<dbReference type="Proteomes" id="UP000622638">
    <property type="component" value="Unassembled WGS sequence"/>
</dbReference>
<reference evidence="3" key="1">
    <citation type="journal article" date="2014" name="Int. J. Syst. Evol. Microbiol.">
        <title>Complete genome of a new Firmicutes species belonging to the dominant human colonic microbiota ('Ruminococcus bicirculans') reveals two chromosomes and a selective capacity to utilize plant glucans.</title>
        <authorList>
            <consortium name="NISC Comparative Sequencing Program"/>
            <person name="Wegmann U."/>
            <person name="Louis P."/>
            <person name="Goesmann A."/>
            <person name="Henrissat B."/>
            <person name="Duncan S.H."/>
            <person name="Flint H.J."/>
        </authorList>
    </citation>
    <scope>NUCLEOTIDE SEQUENCE</scope>
    <source>
        <strain evidence="3">CGMCC 1.15931</strain>
    </source>
</reference>
<dbReference type="AlphaFoldDB" id="A0A6I3SV75"/>
<organism evidence="4 5">
    <name type="scientific">Pseudoduganella buxea</name>
    <dbReference type="NCBI Taxonomy" id="1949069"/>
    <lineage>
        <taxon>Bacteria</taxon>
        <taxon>Pseudomonadati</taxon>
        <taxon>Pseudomonadota</taxon>
        <taxon>Betaproteobacteria</taxon>
        <taxon>Burkholderiales</taxon>
        <taxon>Oxalobacteraceae</taxon>
        <taxon>Telluria group</taxon>
        <taxon>Pseudoduganella</taxon>
    </lineage>
</organism>
<dbReference type="EMBL" id="BMKG01000002">
    <property type="protein sequence ID" value="GGB87396.1"/>
    <property type="molecule type" value="Genomic_DNA"/>
</dbReference>
<feature type="signal peptide" evidence="1">
    <location>
        <begin position="1"/>
        <end position="23"/>
    </location>
</feature>
<evidence type="ECO:0000259" key="2">
    <source>
        <dbReference type="Pfam" id="PF07589"/>
    </source>
</evidence>
<reference evidence="4 5" key="3">
    <citation type="submission" date="2019-11" db="EMBL/GenBank/DDBJ databases">
        <title>Type strains purchased from KCTC, JCM and DSMZ.</title>
        <authorList>
            <person name="Lu H."/>
        </authorList>
    </citation>
    <scope>NUCLEOTIDE SEQUENCE [LARGE SCALE GENOMIC DNA]</scope>
    <source>
        <strain evidence="4 5">KCTC 52429</strain>
    </source>
</reference>
<gene>
    <name evidence="3" type="ORF">GCM10011572_06800</name>
    <name evidence="4" type="ORF">GM672_07525</name>
</gene>
<reference evidence="3" key="4">
    <citation type="submission" date="2024-05" db="EMBL/GenBank/DDBJ databases">
        <authorList>
            <person name="Sun Q."/>
            <person name="Zhou Y."/>
        </authorList>
    </citation>
    <scope>NUCLEOTIDE SEQUENCE</scope>
    <source>
        <strain evidence="3">CGMCC 1.15931</strain>
    </source>
</reference>
<evidence type="ECO:0000313" key="6">
    <source>
        <dbReference type="Proteomes" id="UP000622638"/>
    </source>
</evidence>